<dbReference type="PROSITE" id="PS50126">
    <property type="entry name" value="S1"/>
    <property type="match status" value="1"/>
</dbReference>
<sequence length="487" mass="55477">MTSKILINALDPEECRIAKVKDGQLEEFHTESAAREITHGNIYKGIITRVEPGLQSVFVDYGAERHGFLQKNEIHSDYFQDNDSGDHSINNIVKRGQELIVQVTKDPVMKKGAVLTTFISLPGRYIVLMPGSKSRGISRKIEEESERTRLKDIINSLKLPDGFGIIVRTAGGSCTKARILRDLKYLLRLWKNINKKGIDESPPALLYKERTLVLRSIRDYFTSDIDEVLIDDEVVYHEVKDFIHIISPKHMRILKFYKGEKPIFTKYQLENQIASIFENRVALKTGGSVVIEQTEAMVTIDVNSGKAIHKKSIEQTAFRANIEAAEEIARQLRLRDLGGLIVIDFIDMKDTKHKLEVEKTIKNYLKTDKARTKVGKISKFGLMEMSRQRIRPSIEFGSYVPCKYCKGKGLIPSTETLGLGFLRRLHLETLKNQVSAIRGIVPVEVADYLLNKKRKEILDLELRHEISIRIEGDGTMRPMESNIVSEK</sequence>
<dbReference type="Gene3D" id="3.40.1260.20">
    <property type="entry name" value="Ribonuclease E, catalytic domain"/>
    <property type="match status" value="1"/>
</dbReference>
<dbReference type="RefSeq" id="WP_207677927.1">
    <property type="nucleotide sequence ID" value="NZ_CP061800.1"/>
</dbReference>
<evidence type="ECO:0000256" key="13">
    <source>
        <dbReference type="ARBA" id="ARBA00022759"/>
    </source>
</evidence>
<dbReference type="InterPro" id="IPR019307">
    <property type="entry name" value="RNA-bd_AU-1/RNase_E/G"/>
</dbReference>
<gene>
    <name evidence="19" type="ORF">dnm_052310</name>
</gene>
<dbReference type="GO" id="GO:0006364">
    <property type="term" value="P:rRNA processing"/>
    <property type="evidence" value="ECO:0007669"/>
    <property type="project" value="UniProtKB-KW"/>
</dbReference>
<evidence type="ECO:0000256" key="15">
    <source>
        <dbReference type="ARBA" id="ARBA00022842"/>
    </source>
</evidence>
<keyword evidence="9" id="KW-0819">tRNA processing</keyword>
<evidence type="ECO:0000256" key="7">
    <source>
        <dbReference type="ARBA" id="ARBA00022519"/>
    </source>
</evidence>
<accession>A0A975BPD3</accession>
<organism evidence="19 20">
    <name type="scientific">Desulfonema magnum</name>
    <dbReference type="NCBI Taxonomy" id="45655"/>
    <lineage>
        <taxon>Bacteria</taxon>
        <taxon>Pseudomonadati</taxon>
        <taxon>Thermodesulfobacteriota</taxon>
        <taxon>Desulfobacteria</taxon>
        <taxon>Desulfobacterales</taxon>
        <taxon>Desulfococcaceae</taxon>
        <taxon>Desulfonema</taxon>
    </lineage>
</organism>
<dbReference type="GO" id="GO:0004540">
    <property type="term" value="F:RNA nuclease activity"/>
    <property type="evidence" value="ECO:0007669"/>
    <property type="project" value="InterPro"/>
</dbReference>
<keyword evidence="12" id="KW-0699">rRNA-binding</keyword>
<dbReference type="GO" id="GO:0008033">
    <property type="term" value="P:tRNA processing"/>
    <property type="evidence" value="ECO:0007669"/>
    <property type="project" value="UniProtKB-KW"/>
</dbReference>
<evidence type="ECO:0000313" key="20">
    <source>
        <dbReference type="Proteomes" id="UP000663722"/>
    </source>
</evidence>
<evidence type="ECO:0000256" key="14">
    <source>
        <dbReference type="ARBA" id="ARBA00022801"/>
    </source>
</evidence>
<evidence type="ECO:0000259" key="18">
    <source>
        <dbReference type="PROSITE" id="PS50126"/>
    </source>
</evidence>
<dbReference type="GO" id="GO:0005737">
    <property type="term" value="C:cytoplasm"/>
    <property type="evidence" value="ECO:0007669"/>
    <property type="project" value="UniProtKB-SubCell"/>
</dbReference>
<dbReference type="CDD" id="cd04453">
    <property type="entry name" value="S1_RNase_E"/>
    <property type="match status" value="1"/>
</dbReference>
<evidence type="ECO:0000256" key="17">
    <source>
        <dbReference type="ARBA" id="ARBA00023136"/>
    </source>
</evidence>
<evidence type="ECO:0000256" key="1">
    <source>
        <dbReference type="ARBA" id="ARBA00001946"/>
    </source>
</evidence>
<dbReference type="InterPro" id="IPR003029">
    <property type="entry name" value="S1_domain"/>
</dbReference>
<proteinExistence type="inferred from homology"/>
<evidence type="ECO:0000256" key="8">
    <source>
        <dbReference type="ARBA" id="ARBA00022552"/>
    </source>
</evidence>
<dbReference type="Pfam" id="PF10150">
    <property type="entry name" value="RNase_E_G"/>
    <property type="match status" value="1"/>
</dbReference>
<dbReference type="Pfam" id="PF20833">
    <property type="entry name" value="RNase_E_G_Thio"/>
    <property type="match status" value="1"/>
</dbReference>
<dbReference type="Proteomes" id="UP000663722">
    <property type="component" value="Chromosome"/>
</dbReference>
<evidence type="ECO:0000313" key="19">
    <source>
        <dbReference type="EMBL" id="QTA89181.1"/>
    </source>
</evidence>
<keyword evidence="15" id="KW-0460">Magnesium</keyword>
<keyword evidence="5" id="KW-1003">Cell membrane</keyword>
<dbReference type="InterPro" id="IPR004659">
    <property type="entry name" value="RNase_E/G"/>
</dbReference>
<keyword evidence="11" id="KW-0479">Metal-binding</keyword>
<dbReference type="GO" id="GO:0046872">
    <property type="term" value="F:metal ion binding"/>
    <property type="evidence" value="ECO:0007669"/>
    <property type="project" value="UniProtKB-KW"/>
</dbReference>
<evidence type="ECO:0000256" key="11">
    <source>
        <dbReference type="ARBA" id="ARBA00022723"/>
    </source>
</evidence>
<keyword evidence="8" id="KW-0698">rRNA processing</keyword>
<reference evidence="19" key="1">
    <citation type="journal article" date="2021" name="Microb. Physiol.">
        <title>Proteogenomic Insights into the Physiology of Marine, Sulfate-Reducing, Filamentous Desulfonema limicola and Desulfonema magnum.</title>
        <authorList>
            <person name="Schnaars V."/>
            <person name="Wohlbrand L."/>
            <person name="Scheve S."/>
            <person name="Hinrichs C."/>
            <person name="Reinhardt R."/>
            <person name="Rabus R."/>
        </authorList>
    </citation>
    <scope>NUCLEOTIDE SEQUENCE</scope>
    <source>
        <strain evidence="19">4be13</strain>
    </source>
</reference>
<evidence type="ECO:0000256" key="6">
    <source>
        <dbReference type="ARBA" id="ARBA00022490"/>
    </source>
</evidence>
<dbReference type="EMBL" id="CP061800">
    <property type="protein sequence ID" value="QTA89181.1"/>
    <property type="molecule type" value="Genomic_DNA"/>
</dbReference>
<evidence type="ECO:0000256" key="9">
    <source>
        <dbReference type="ARBA" id="ARBA00022694"/>
    </source>
</evidence>
<feature type="domain" description="S1 motif" evidence="18">
    <location>
        <begin position="40"/>
        <end position="118"/>
    </location>
</feature>
<keyword evidence="10" id="KW-0540">Nuclease</keyword>
<comment type="cofactor">
    <cofactor evidence="1">
        <name>Mg(2+)</name>
        <dbReference type="ChEBI" id="CHEBI:18420"/>
    </cofactor>
</comment>
<name>A0A975BPD3_9BACT</name>
<dbReference type="AlphaFoldDB" id="A0A975BPD3"/>
<dbReference type="GO" id="GO:0004519">
    <property type="term" value="F:endonuclease activity"/>
    <property type="evidence" value="ECO:0007669"/>
    <property type="project" value="UniProtKB-KW"/>
</dbReference>
<evidence type="ECO:0000256" key="10">
    <source>
        <dbReference type="ARBA" id="ARBA00022722"/>
    </source>
</evidence>
<evidence type="ECO:0000256" key="12">
    <source>
        <dbReference type="ARBA" id="ARBA00022730"/>
    </source>
</evidence>
<keyword evidence="13" id="KW-0255">Endonuclease</keyword>
<dbReference type="Pfam" id="PF00575">
    <property type="entry name" value="S1"/>
    <property type="match status" value="1"/>
</dbReference>
<comment type="similarity">
    <text evidence="3">Belongs to the RNase E/G family. RNase G subfamily.</text>
</comment>
<comment type="subcellular location">
    <subcellularLocation>
        <location evidence="2">Cytoplasm</location>
    </subcellularLocation>
</comment>
<evidence type="ECO:0000256" key="5">
    <source>
        <dbReference type="ARBA" id="ARBA00022475"/>
    </source>
</evidence>
<dbReference type="KEGG" id="dmm:dnm_052310"/>
<keyword evidence="20" id="KW-1185">Reference proteome</keyword>
<keyword evidence="6" id="KW-0963">Cytoplasm</keyword>
<dbReference type="GO" id="GO:0019843">
    <property type="term" value="F:rRNA binding"/>
    <property type="evidence" value="ECO:0007669"/>
    <property type="project" value="UniProtKB-KW"/>
</dbReference>
<dbReference type="PANTHER" id="PTHR30001:SF1">
    <property type="entry name" value="RIBONUCLEASE E_G-LIKE PROTEIN, CHLOROPLASTIC"/>
    <property type="match status" value="1"/>
</dbReference>
<keyword evidence="7" id="KW-0997">Cell inner membrane</keyword>
<evidence type="ECO:0000256" key="2">
    <source>
        <dbReference type="ARBA" id="ARBA00004496"/>
    </source>
</evidence>
<keyword evidence="17" id="KW-0472">Membrane</keyword>
<protein>
    <recommendedName>
        <fullName evidence="4">Ribonuclease G</fullName>
    </recommendedName>
</protein>
<dbReference type="NCBIfam" id="TIGR00757">
    <property type="entry name" value="RNaseEG"/>
    <property type="match status" value="1"/>
</dbReference>
<dbReference type="PANTHER" id="PTHR30001">
    <property type="entry name" value="RIBONUCLEASE"/>
    <property type="match status" value="1"/>
</dbReference>
<dbReference type="InterPro" id="IPR048583">
    <property type="entry name" value="RNase_E_G_thioredoxin-like"/>
</dbReference>
<keyword evidence="14" id="KW-0378">Hydrolase</keyword>
<dbReference type="SUPFAM" id="SSF50249">
    <property type="entry name" value="Nucleic acid-binding proteins"/>
    <property type="match status" value="1"/>
</dbReference>
<evidence type="ECO:0000256" key="3">
    <source>
        <dbReference type="ARBA" id="ARBA00005663"/>
    </source>
</evidence>
<evidence type="ECO:0000256" key="16">
    <source>
        <dbReference type="ARBA" id="ARBA00022884"/>
    </source>
</evidence>
<dbReference type="Gene3D" id="2.40.50.140">
    <property type="entry name" value="Nucleic acid-binding proteins"/>
    <property type="match status" value="1"/>
</dbReference>
<dbReference type="SMART" id="SM00316">
    <property type="entry name" value="S1"/>
    <property type="match status" value="1"/>
</dbReference>
<dbReference type="InterPro" id="IPR012340">
    <property type="entry name" value="NA-bd_OB-fold"/>
</dbReference>
<dbReference type="GO" id="GO:0016787">
    <property type="term" value="F:hydrolase activity"/>
    <property type="evidence" value="ECO:0007669"/>
    <property type="project" value="UniProtKB-KW"/>
</dbReference>
<evidence type="ECO:0000256" key="4">
    <source>
        <dbReference type="ARBA" id="ARBA00017719"/>
    </source>
</evidence>
<keyword evidence="16" id="KW-0694">RNA-binding</keyword>